<evidence type="ECO:0000313" key="2">
    <source>
        <dbReference type="Proteomes" id="UP001176941"/>
    </source>
</evidence>
<name>A0ABN8YUC5_RANTA</name>
<dbReference type="EMBL" id="OX459959">
    <property type="protein sequence ID" value="CAI9164720.1"/>
    <property type="molecule type" value="Genomic_DNA"/>
</dbReference>
<protein>
    <submittedName>
        <fullName evidence="1">Uncharacterized protein</fullName>
    </submittedName>
</protein>
<sequence length="119" mass="13392">MSSQCLETRTVIYRSIFLVFFKVSFHNTRLPLPLVSWRVCPTDESAFLVGLSHLGNSLRSTYQPRKKLPGYLLPTCPGIINTKGGKIEKSCHWSTQKGSSSLGWCLSFSSFFLKKKSIS</sequence>
<reference evidence="1" key="1">
    <citation type="submission" date="2023-04" db="EMBL/GenBank/DDBJ databases">
        <authorList>
            <consortium name="ELIXIR-Norway"/>
        </authorList>
    </citation>
    <scope>NUCLEOTIDE SEQUENCE [LARGE SCALE GENOMIC DNA]</scope>
</reference>
<dbReference type="Proteomes" id="UP001176941">
    <property type="component" value="Chromosome 23"/>
</dbReference>
<proteinExistence type="predicted"/>
<organism evidence="1 2">
    <name type="scientific">Rangifer tarandus platyrhynchus</name>
    <name type="common">Svalbard reindeer</name>
    <dbReference type="NCBI Taxonomy" id="3082113"/>
    <lineage>
        <taxon>Eukaryota</taxon>
        <taxon>Metazoa</taxon>
        <taxon>Chordata</taxon>
        <taxon>Craniata</taxon>
        <taxon>Vertebrata</taxon>
        <taxon>Euteleostomi</taxon>
        <taxon>Mammalia</taxon>
        <taxon>Eutheria</taxon>
        <taxon>Laurasiatheria</taxon>
        <taxon>Artiodactyla</taxon>
        <taxon>Ruminantia</taxon>
        <taxon>Pecora</taxon>
        <taxon>Cervidae</taxon>
        <taxon>Odocoileinae</taxon>
        <taxon>Rangifer</taxon>
    </lineage>
</organism>
<evidence type="ECO:0000313" key="1">
    <source>
        <dbReference type="EMBL" id="CAI9164720.1"/>
    </source>
</evidence>
<gene>
    <name evidence="1" type="ORF">MRATA1EN1_LOCUS13682</name>
</gene>
<keyword evidence="2" id="KW-1185">Reference proteome</keyword>
<accession>A0ABN8YUC5</accession>